<dbReference type="EMBL" id="PXVC01000137">
    <property type="protein sequence ID" value="PSI00395.1"/>
    <property type="molecule type" value="Genomic_DNA"/>
</dbReference>
<dbReference type="CDD" id="cd05403">
    <property type="entry name" value="NT_KNTase_like"/>
    <property type="match status" value="1"/>
</dbReference>
<protein>
    <submittedName>
        <fullName evidence="2">DNA polymerase subunit beta</fullName>
    </submittedName>
</protein>
<dbReference type="Gene3D" id="3.30.460.10">
    <property type="entry name" value="Beta Polymerase, domain 2"/>
    <property type="match status" value="1"/>
</dbReference>
<reference evidence="3" key="1">
    <citation type="submission" date="2018-03" db="EMBL/GenBank/DDBJ databases">
        <title>Ecological and genomic features of two cosmopolitan and abundant freshwater picocyanobacteria.</title>
        <authorList>
            <person name="Cabello-Yeves P.J."/>
            <person name="Picazo A."/>
            <person name="Camacho A."/>
            <person name="Callieri C."/>
            <person name="Rosselli R."/>
            <person name="Roda-Garcia J."/>
            <person name="Coutinho F.H."/>
            <person name="Rodriguez-Valera F."/>
        </authorList>
    </citation>
    <scope>NUCLEOTIDE SEQUENCE [LARGE SCALE GENOMIC DNA]</scope>
    <source>
        <strain evidence="3">Tous</strain>
    </source>
</reference>
<gene>
    <name evidence="2" type="ORF">C7K08_13380</name>
</gene>
<feature type="domain" description="Polymerase beta nucleotidyltransferase" evidence="1">
    <location>
        <begin position="22"/>
        <end position="110"/>
    </location>
</feature>
<dbReference type="InterPro" id="IPR041633">
    <property type="entry name" value="Polbeta"/>
</dbReference>
<evidence type="ECO:0000313" key="3">
    <source>
        <dbReference type="Proteomes" id="UP000240206"/>
    </source>
</evidence>
<dbReference type="AlphaFoldDB" id="A0A2P7EB02"/>
<name>A0A2P7EB02_9SYNE</name>
<sequence>MTSAPEPPAAVIPGISAVNSQTILARLAQHPDLDAVVLYGSRALGRHRPGSDIDLCLQAPSMTLGQLLKLGAALDDLLLPWPIDLQLRHVIQHQPLLDHIDRVGLRLWCRPD</sequence>
<dbReference type="InterPro" id="IPR043519">
    <property type="entry name" value="NT_sf"/>
</dbReference>
<evidence type="ECO:0000313" key="2">
    <source>
        <dbReference type="EMBL" id="PSI00395.1"/>
    </source>
</evidence>
<keyword evidence="3" id="KW-1185">Reference proteome</keyword>
<dbReference type="RefSeq" id="WP_106501046.1">
    <property type="nucleotide sequence ID" value="NZ_PXVC01000137.1"/>
</dbReference>
<evidence type="ECO:0000259" key="1">
    <source>
        <dbReference type="Pfam" id="PF18765"/>
    </source>
</evidence>
<comment type="caution">
    <text evidence="2">The sequence shown here is derived from an EMBL/GenBank/DDBJ whole genome shotgun (WGS) entry which is preliminary data.</text>
</comment>
<organism evidence="2 3">
    <name type="scientific">Synechococcus lacustris str. Tous</name>
    <dbReference type="NCBI Taxonomy" id="1910958"/>
    <lineage>
        <taxon>Bacteria</taxon>
        <taxon>Bacillati</taxon>
        <taxon>Cyanobacteriota</taxon>
        <taxon>Cyanophyceae</taxon>
        <taxon>Synechococcales</taxon>
        <taxon>Synechococcaceae</taxon>
        <taxon>Synechococcus</taxon>
    </lineage>
</organism>
<dbReference type="Proteomes" id="UP000240206">
    <property type="component" value="Unassembled WGS sequence"/>
</dbReference>
<dbReference type="SUPFAM" id="SSF81301">
    <property type="entry name" value="Nucleotidyltransferase"/>
    <property type="match status" value="1"/>
</dbReference>
<dbReference type="Pfam" id="PF18765">
    <property type="entry name" value="Polbeta"/>
    <property type="match status" value="1"/>
</dbReference>
<proteinExistence type="predicted"/>
<accession>A0A2P7EB02</accession>